<dbReference type="EMBL" id="PZZW01000004">
    <property type="protein sequence ID" value="PTM78052.1"/>
    <property type="molecule type" value="Genomic_DNA"/>
</dbReference>
<comment type="similarity">
    <text evidence="2">Belongs to the FAD-dependent glycerol-3-phosphate dehydrogenase family.</text>
</comment>
<dbReference type="InterPro" id="IPR036188">
    <property type="entry name" value="FAD/NAD-bd_sf"/>
</dbReference>
<protein>
    <submittedName>
        <fullName evidence="8">Glycerol-3-phosphate dehydrogenase</fullName>
    </submittedName>
</protein>
<dbReference type="InterPro" id="IPR006076">
    <property type="entry name" value="FAD-dep_OxRdtase"/>
</dbReference>
<dbReference type="SUPFAM" id="SSF51905">
    <property type="entry name" value="FAD/NAD(P)-binding domain"/>
    <property type="match status" value="1"/>
</dbReference>
<keyword evidence="5" id="KW-0560">Oxidoreductase</keyword>
<dbReference type="InterPro" id="IPR000447">
    <property type="entry name" value="G3P_DH_FAD-dep"/>
</dbReference>
<comment type="caution">
    <text evidence="8">The sequence shown here is derived from an EMBL/GenBank/DDBJ whole genome shotgun (WGS) entry which is preliminary data.</text>
</comment>
<dbReference type="Pfam" id="PF16901">
    <property type="entry name" value="DAO_C"/>
    <property type="match status" value="1"/>
</dbReference>
<reference evidence="8 9" key="1">
    <citation type="submission" date="2018-04" db="EMBL/GenBank/DDBJ databases">
        <title>Genomic Encyclopedia of Type Strains, Phase III (KMG-III): the genomes of soil and plant-associated and newly described type strains.</title>
        <authorList>
            <person name="Whitman W."/>
        </authorList>
    </citation>
    <scope>NUCLEOTIDE SEQUENCE [LARGE SCALE GENOMIC DNA]</scope>
    <source>
        <strain evidence="8 9">JA192</strain>
    </source>
</reference>
<dbReference type="PRINTS" id="PR01001">
    <property type="entry name" value="FADG3PDH"/>
</dbReference>
<evidence type="ECO:0000313" key="8">
    <source>
        <dbReference type="EMBL" id="PTM78052.1"/>
    </source>
</evidence>
<keyword evidence="3" id="KW-0285">Flavoprotein</keyword>
<keyword evidence="4" id="KW-0274">FAD</keyword>
<feature type="domain" description="Alpha-glycerophosphate oxidase C-terminal" evidence="7">
    <location>
        <begin position="422"/>
        <end position="542"/>
    </location>
</feature>
<evidence type="ECO:0000259" key="6">
    <source>
        <dbReference type="Pfam" id="PF01266"/>
    </source>
</evidence>
<evidence type="ECO:0000256" key="3">
    <source>
        <dbReference type="ARBA" id="ARBA00022630"/>
    </source>
</evidence>
<feature type="domain" description="FAD dependent oxidoreductase" evidence="6">
    <location>
        <begin position="19"/>
        <end position="360"/>
    </location>
</feature>
<dbReference type="RefSeq" id="WP_108223292.1">
    <property type="nucleotide sequence ID" value="NZ_PZZW01000004.1"/>
</dbReference>
<organism evidence="8 9">
    <name type="scientific">Cereibacter johrii</name>
    <dbReference type="NCBI Taxonomy" id="445629"/>
    <lineage>
        <taxon>Bacteria</taxon>
        <taxon>Pseudomonadati</taxon>
        <taxon>Pseudomonadota</taxon>
        <taxon>Alphaproteobacteria</taxon>
        <taxon>Rhodobacterales</taxon>
        <taxon>Paracoccaceae</taxon>
        <taxon>Cereibacter</taxon>
    </lineage>
</organism>
<dbReference type="SUPFAM" id="SSF54373">
    <property type="entry name" value="FAD-linked reductases, C-terminal domain"/>
    <property type="match status" value="1"/>
</dbReference>
<dbReference type="Gene3D" id="3.30.9.10">
    <property type="entry name" value="D-Amino Acid Oxidase, subunit A, domain 2"/>
    <property type="match status" value="1"/>
</dbReference>
<proteinExistence type="inferred from homology"/>
<dbReference type="Gene3D" id="3.50.50.60">
    <property type="entry name" value="FAD/NAD(P)-binding domain"/>
    <property type="match status" value="1"/>
</dbReference>
<dbReference type="PANTHER" id="PTHR11985">
    <property type="entry name" value="GLYCEROL-3-PHOSPHATE DEHYDROGENASE"/>
    <property type="match status" value="1"/>
</dbReference>
<evidence type="ECO:0000259" key="7">
    <source>
        <dbReference type="Pfam" id="PF16901"/>
    </source>
</evidence>
<dbReference type="Gene3D" id="1.10.8.870">
    <property type="entry name" value="Alpha-glycerophosphate oxidase, cap domain"/>
    <property type="match status" value="1"/>
</dbReference>
<name>A0ABX5J593_9RHOB</name>
<evidence type="ECO:0000256" key="5">
    <source>
        <dbReference type="ARBA" id="ARBA00023002"/>
    </source>
</evidence>
<dbReference type="InterPro" id="IPR031656">
    <property type="entry name" value="DAO_C"/>
</dbReference>
<dbReference type="PANTHER" id="PTHR11985:SF15">
    <property type="entry name" value="GLYCEROL-3-PHOSPHATE DEHYDROGENASE, MITOCHONDRIAL"/>
    <property type="match status" value="1"/>
</dbReference>
<accession>A0ABX5J593</accession>
<dbReference type="PROSITE" id="PS00978">
    <property type="entry name" value="FAD_G3PDH_2"/>
    <property type="match status" value="1"/>
</dbReference>
<evidence type="ECO:0000256" key="1">
    <source>
        <dbReference type="ARBA" id="ARBA00001974"/>
    </source>
</evidence>
<comment type="cofactor">
    <cofactor evidence="1">
        <name>FAD</name>
        <dbReference type="ChEBI" id="CHEBI:57692"/>
    </cofactor>
</comment>
<sequence length="565" mass="61011">MRLRDEMLARLRTAKLPEILIIGGGINGVGVFRDLAAQGVPALLVEAGDFASGTSAAPSRLIHGGLRYLETGEAALVRESLTERNLLLKNACHVVRPLACWVPLRSWLGGTLAAGARLLRLTRVPGPKGAVPVKLGLMLYDVFGRAHQTMPDHRLMTAAQARREMGGLLGPDIRAVAEYYDARISHPERLVMELVADAEADCPASVALNYVAAGPQDGGAVTLTDRLTGETFTVRPKILVNAAGAWVDEVQAGLGFNGRLIGGTRGSHLVLRHAELARDLGDRMLYFETDDHRACLIYRLSDDRVLLGTTDIRSDDPGDKFCTEAEIDYLFAVLRPILPGVRLGREHIVFAFAGVRPLPRMQAGATGAISRDHRIDEFAPSSDRPFTTLTLVGGKWTTYRAFAAQVTDRLLSATGRSRLTGTEGLAIGGARGLPFAEADREIWAEGLAARAGVSPARCRQLTQRYGSRAAEVVAAEAADPARFASLGPYSPAEIALICRTERVVRLEDIFLRRTLMGFEGLASREILAEVGAVAARTLGWDGPRLAEEIARTGSLLQERHRMGIA</sequence>
<dbReference type="Proteomes" id="UP000240800">
    <property type="component" value="Unassembled WGS sequence"/>
</dbReference>
<evidence type="ECO:0000256" key="2">
    <source>
        <dbReference type="ARBA" id="ARBA00007330"/>
    </source>
</evidence>
<dbReference type="InterPro" id="IPR038299">
    <property type="entry name" value="DAO_C_sf"/>
</dbReference>
<gene>
    <name evidence="8" type="ORF">C8J29_1047</name>
</gene>
<evidence type="ECO:0000256" key="4">
    <source>
        <dbReference type="ARBA" id="ARBA00022827"/>
    </source>
</evidence>
<dbReference type="Pfam" id="PF01266">
    <property type="entry name" value="DAO"/>
    <property type="match status" value="1"/>
</dbReference>
<evidence type="ECO:0000313" key="9">
    <source>
        <dbReference type="Proteomes" id="UP000240800"/>
    </source>
</evidence>
<keyword evidence="9" id="KW-1185">Reference proteome</keyword>